<evidence type="ECO:0000313" key="6">
    <source>
        <dbReference type="EMBL" id="MCA9385367.1"/>
    </source>
</evidence>
<feature type="transmembrane region" description="Helical" evidence="5">
    <location>
        <begin position="6"/>
        <end position="28"/>
    </location>
</feature>
<dbReference type="GO" id="GO:0006882">
    <property type="term" value="P:intracellular zinc ion homeostasis"/>
    <property type="evidence" value="ECO:0007669"/>
    <property type="project" value="TreeGrafter"/>
</dbReference>
<keyword evidence="2 5" id="KW-0812">Transmembrane</keyword>
<dbReference type="InterPro" id="IPR003689">
    <property type="entry name" value="ZIP"/>
</dbReference>
<evidence type="ECO:0000256" key="2">
    <source>
        <dbReference type="ARBA" id="ARBA00022692"/>
    </source>
</evidence>
<feature type="transmembrane region" description="Helical" evidence="5">
    <location>
        <begin position="35"/>
        <end position="59"/>
    </location>
</feature>
<dbReference type="GO" id="GO:0016020">
    <property type="term" value="C:membrane"/>
    <property type="evidence" value="ECO:0007669"/>
    <property type="project" value="UniProtKB-SubCell"/>
</dbReference>
<evidence type="ECO:0000256" key="3">
    <source>
        <dbReference type="ARBA" id="ARBA00022989"/>
    </source>
</evidence>
<dbReference type="GO" id="GO:0005385">
    <property type="term" value="F:zinc ion transmembrane transporter activity"/>
    <property type="evidence" value="ECO:0007669"/>
    <property type="project" value="TreeGrafter"/>
</dbReference>
<sequence>MSAFTYSIISVVIVSLISLVGITTLGLSKKFLKRILFLLVSFATGALLGDVFLHILPHLAEEGKFTLSSSLYILAGIIVFFILEKIIHWRHCHIVGDEKHNHTHPVATLNLVGDGVHNFFDGILIGASFMVSPSVGIATSLAVLFHEIPQEIGDFGILVNSGLKPKKAILFNLLSAFSSIIGVIIVFVLGSKIDGLEQIFLPLTAGGFIYIAGADLIPELHHKVDIKNSLLQLISILFGMGIMYGITFVEPTHDHSHTKEHSNHSIESDHDCDEAHVDEYVHEDNHEHDHEHTHEH</sequence>
<organism evidence="6 7">
    <name type="scientific">Candidatus Dojkabacteria bacterium</name>
    <dbReference type="NCBI Taxonomy" id="2099670"/>
    <lineage>
        <taxon>Bacteria</taxon>
        <taxon>Candidatus Dojkabacteria</taxon>
    </lineage>
</organism>
<reference evidence="6" key="1">
    <citation type="submission" date="2020-04" db="EMBL/GenBank/DDBJ databases">
        <authorList>
            <person name="Zhang T."/>
        </authorList>
    </citation>
    <scope>NUCLEOTIDE SEQUENCE</scope>
    <source>
        <strain evidence="6">HKST-UBA11</strain>
    </source>
</reference>
<proteinExistence type="predicted"/>
<dbReference type="PANTHER" id="PTHR16950:SF16">
    <property type="entry name" value="ZINC TRANSPORTER ZIP13"/>
    <property type="match status" value="1"/>
</dbReference>
<feature type="transmembrane region" description="Helical" evidence="5">
    <location>
        <begin position="169"/>
        <end position="193"/>
    </location>
</feature>
<dbReference type="Pfam" id="PF02535">
    <property type="entry name" value="Zip"/>
    <property type="match status" value="1"/>
</dbReference>
<dbReference type="EMBL" id="JAGQLH010000015">
    <property type="protein sequence ID" value="MCA9385367.1"/>
    <property type="molecule type" value="Genomic_DNA"/>
</dbReference>
<comment type="subcellular location">
    <subcellularLocation>
        <location evidence="1">Membrane</location>
        <topology evidence="1">Multi-pass membrane protein</topology>
    </subcellularLocation>
</comment>
<comment type="caution">
    <text evidence="6">The sequence shown here is derived from an EMBL/GenBank/DDBJ whole genome shotgun (WGS) entry which is preliminary data.</text>
</comment>
<accession>A0A955L7D6</accession>
<reference evidence="6" key="2">
    <citation type="journal article" date="2021" name="Microbiome">
        <title>Successional dynamics and alternative stable states in a saline activated sludge microbial community over 9 years.</title>
        <authorList>
            <person name="Wang Y."/>
            <person name="Ye J."/>
            <person name="Ju F."/>
            <person name="Liu L."/>
            <person name="Boyd J.A."/>
            <person name="Deng Y."/>
            <person name="Parks D.H."/>
            <person name="Jiang X."/>
            <person name="Yin X."/>
            <person name="Woodcroft B.J."/>
            <person name="Tyson G.W."/>
            <person name="Hugenholtz P."/>
            <person name="Polz M.F."/>
            <person name="Zhang T."/>
        </authorList>
    </citation>
    <scope>NUCLEOTIDE SEQUENCE</scope>
    <source>
        <strain evidence="6">HKST-UBA11</strain>
    </source>
</reference>
<evidence type="ECO:0000313" key="7">
    <source>
        <dbReference type="Proteomes" id="UP000754563"/>
    </source>
</evidence>
<keyword evidence="4 5" id="KW-0472">Membrane</keyword>
<dbReference type="AlphaFoldDB" id="A0A955L7D6"/>
<protein>
    <submittedName>
        <fullName evidence="6">ZIP family metal transporter</fullName>
    </submittedName>
</protein>
<feature type="transmembrane region" description="Helical" evidence="5">
    <location>
        <begin position="65"/>
        <end position="83"/>
    </location>
</feature>
<name>A0A955L7D6_9BACT</name>
<evidence type="ECO:0000256" key="4">
    <source>
        <dbReference type="ARBA" id="ARBA00023136"/>
    </source>
</evidence>
<keyword evidence="3 5" id="KW-1133">Transmembrane helix</keyword>
<feature type="transmembrane region" description="Helical" evidence="5">
    <location>
        <begin position="199"/>
        <end position="218"/>
    </location>
</feature>
<gene>
    <name evidence="6" type="ORF">KC717_01825</name>
</gene>
<dbReference type="Proteomes" id="UP000754563">
    <property type="component" value="Unassembled WGS sequence"/>
</dbReference>
<evidence type="ECO:0000256" key="1">
    <source>
        <dbReference type="ARBA" id="ARBA00004141"/>
    </source>
</evidence>
<feature type="transmembrane region" description="Helical" evidence="5">
    <location>
        <begin position="230"/>
        <end position="249"/>
    </location>
</feature>
<dbReference type="PANTHER" id="PTHR16950">
    <property type="entry name" value="ZINC TRANSPORTER SLC39A7 HISTIDINE-RICH MEMBRANE PROTEIN KE4"/>
    <property type="match status" value="1"/>
</dbReference>
<evidence type="ECO:0000256" key="5">
    <source>
        <dbReference type="SAM" id="Phobius"/>
    </source>
</evidence>